<dbReference type="OrthoDB" id="2425852at2759"/>
<keyword evidence="3" id="KW-1185">Reference proteome</keyword>
<gene>
    <name evidence="2" type="ORF">RFULGI_LOCUS2374</name>
</gene>
<feature type="domain" description="NACHT" evidence="1">
    <location>
        <begin position="744"/>
        <end position="865"/>
    </location>
</feature>
<dbReference type="Proteomes" id="UP000789396">
    <property type="component" value="Unassembled WGS sequence"/>
</dbReference>
<evidence type="ECO:0000313" key="2">
    <source>
        <dbReference type="EMBL" id="CAG8499629.1"/>
    </source>
</evidence>
<evidence type="ECO:0000313" key="3">
    <source>
        <dbReference type="Proteomes" id="UP000789396"/>
    </source>
</evidence>
<organism evidence="2 3">
    <name type="scientific">Racocetra fulgida</name>
    <dbReference type="NCBI Taxonomy" id="60492"/>
    <lineage>
        <taxon>Eukaryota</taxon>
        <taxon>Fungi</taxon>
        <taxon>Fungi incertae sedis</taxon>
        <taxon>Mucoromycota</taxon>
        <taxon>Glomeromycotina</taxon>
        <taxon>Glomeromycetes</taxon>
        <taxon>Diversisporales</taxon>
        <taxon>Gigasporaceae</taxon>
        <taxon>Racocetra</taxon>
    </lineage>
</organism>
<comment type="caution">
    <text evidence="2">The sequence shown here is derived from an EMBL/GenBank/DDBJ whole genome shotgun (WGS) entry which is preliminary data.</text>
</comment>
<proteinExistence type="predicted"/>
<dbReference type="Gene3D" id="3.40.50.300">
    <property type="entry name" value="P-loop containing nucleotide triphosphate hydrolases"/>
    <property type="match status" value="1"/>
</dbReference>
<dbReference type="InterPro" id="IPR056251">
    <property type="entry name" value="Arm_rpt_dom"/>
</dbReference>
<dbReference type="AlphaFoldDB" id="A0A9N9EZ20"/>
<dbReference type="Pfam" id="PF05729">
    <property type="entry name" value="NACHT"/>
    <property type="match status" value="1"/>
</dbReference>
<accession>A0A9N9EZ20</accession>
<dbReference type="InterPro" id="IPR007111">
    <property type="entry name" value="NACHT_NTPase"/>
</dbReference>
<dbReference type="SUPFAM" id="SSF52540">
    <property type="entry name" value="P-loop containing nucleoside triphosphate hydrolases"/>
    <property type="match status" value="1"/>
</dbReference>
<sequence>MSWLYNTLAKTPIFSNLNHLGRGKHYLNEAREARDQKNLISSFSAYDKAIKNLEKAYNNHSTYSDIEEILTQTRKEFEEIKKELYLFERNHPPNREPECDNFIGNKFFQNNYCIPEKNLSLDEDKDPRNTQQLACELHRRNLSNEQKKELCKLALEIIERFAKRESTTLELVHEVMALAHLPEEERELYKNLVNIFIKKIKNSDLFFPSLLEGLSHIIRQANPNHREADDLVGILEVLNEKFKNLRAQDQNRQIEMLRILGGLFDAMADCKVQDLEYETLYKPLYDTLKELKSNSNHELAYHAKYACQALICIPTNKSPWKEFLQFVQGIAKLAVAVRNIDPGKLPDAFKELSEGLESIKNVIETLVDLVKEIQSAKEASDDIKQIINWEIQHEWYRALRFTDLFIQSQKFASLEQFIYKIPCRKDDKFLWGLCERLGRIVADSELNIDIRKGAINFLNNIRLNKDHWGYHPELDKWNKWILEPTELKISASSFPTILLGEILVDKHVRLTQLNDLKESRKEMPDQLNELKNQFFSDVDNEFEEAMELYVKPQGTWKVSIIKRSDGSEEMTSEDVEGDVEEVVYRFFKSKDELNSNDKEALEVAINKLSNSKDVTSIIDAVNSCFAIENKLTLEDESILKQVANQFLDLKVNKASKLQEIITNKFLHSSMNKELLTEVINNVLKENPIILEDEDIKFLEREANKYSNLNDKSNFESAVNKFLAFKAEKKLKITINGIVASKCKMVLLILGVGGTGKSTFGRYLARRLWQEYGQFNTLQSPIPLFIPLARLKEGMFNSNEDFIELYLKEKCKLSSDKINALRERKFIIILDGYDEIVERESKCYIKNQFNKWKNAKIIISCRPEYL</sequence>
<reference evidence="2" key="1">
    <citation type="submission" date="2021-06" db="EMBL/GenBank/DDBJ databases">
        <authorList>
            <person name="Kallberg Y."/>
            <person name="Tangrot J."/>
            <person name="Rosling A."/>
        </authorList>
    </citation>
    <scope>NUCLEOTIDE SEQUENCE</scope>
    <source>
        <strain evidence="2">IN212</strain>
    </source>
</reference>
<dbReference type="PROSITE" id="PS50837">
    <property type="entry name" value="NACHT"/>
    <property type="match status" value="1"/>
</dbReference>
<evidence type="ECO:0000259" key="1">
    <source>
        <dbReference type="PROSITE" id="PS50837"/>
    </source>
</evidence>
<feature type="non-terminal residue" evidence="2">
    <location>
        <position position="865"/>
    </location>
</feature>
<protein>
    <submittedName>
        <fullName evidence="2">825_t:CDS:1</fullName>
    </submittedName>
</protein>
<dbReference type="EMBL" id="CAJVPZ010001774">
    <property type="protein sequence ID" value="CAG8499629.1"/>
    <property type="molecule type" value="Genomic_DNA"/>
</dbReference>
<name>A0A9N9EZ20_9GLOM</name>
<dbReference type="InterPro" id="IPR027417">
    <property type="entry name" value="P-loop_NTPase"/>
</dbReference>
<dbReference type="Pfam" id="PF23948">
    <property type="entry name" value="ARM_5"/>
    <property type="match status" value="1"/>
</dbReference>